<dbReference type="Proteomes" id="UP000186136">
    <property type="component" value="Unassembled WGS sequence"/>
</dbReference>
<gene>
    <name evidence="2" type="ORF">PMKS-003140</name>
</gene>
<accession>A0A1Q2YJB9</accession>
<evidence type="ECO:0000313" key="3">
    <source>
        <dbReference type="Proteomes" id="UP000186136"/>
    </source>
</evidence>
<evidence type="ECO:0000313" key="2">
    <source>
        <dbReference type="EMBL" id="GAV29639.1"/>
    </source>
</evidence>
<feature type="region of interest" description="Disordered" evidence="1">
    <location>
        <begin position="698"/>
        <end position="731"/>
    </location>
</feature>
<proteinExistence type="predicted"/>
<feature type="compositionally biased region" description="Acidic residues" evidence="1">
    <location>
        <begin position="704"/>
        <end position="725"/>
    </location>
</feature>
<organism evidence="2 3">
    <name type="scientific">Pichia membranifaciens</name>
    <dbReference type="NCBI Taxonomy" id="4926"/>
    <lineage>
        <taxon>Eukaryota</taxon>
        <taxon>Fungi</taxon>
        <taxon>Dikarya</taxon>
        <taxon>Ascomycota</taxon>
        <taxon>Saccharomycotina</taxon>
        <taxon>Pichiomycetes</taxon>
        <taxon>Pichiales</taxon>
        <taxon>Pichiaceae</taxon>
        <taxon>Pichia</taxon>
    </lineage>
</organism>
<evidence type="ECO:0000256" key="1">
    <source>
        <dbReference type="SAM" id="MobiDB-lite"/>
    </source>
</evidence>
<feature type="region of interest" description="Disordered" evidence="1">
    <location>
        <begin position="461"/>
        <end position="530"/>
    </location>
</feature>
<feature type="compositionally biased region" description="Basic and acidic residues" evidence="1">
    <location>
        <begin position="650"/>
        <end position="665"/>
    </location>
</feature>
<protein>
    <submittedName>
        <fullName evidence="2">Uncharacterized protein</fullName>
    </submittedName>
</protein>
<dbReference type="OrthoDB" id="3980607at2759"/>
<reference evidence="2 3" key="1">
    <citation type="submission" date="2016-08" db="EMBL/GenBank/DDBJ databases">
        <title>Whole genome shotgun sequence of Pichia membranifaciens KS47-1.</title>
        <authorList>
            <person name="Konishi M."/>
            <person name="Ishida M."/>
            <person name="Arakawa T."/>
            <person name="Kato Y."/>
            <person name="Horiuchi J."/>
        </authorList>
    </citation>
    <scope>NUCLEOTIDE SEQUENCE [LARGE SCALE GENOMIC DNA]</scope>
    <source>
        <strain evidence="2 3">KS47-1</strain>
    </source>
</reference>
<feature type="compositionally biased region" description="Polar residues" evidence="1">
    <location>
        <begin position="467"/>
        <end position="481"/>
    </location>
</feature>
<comment type="caution">
    <text evidence="2">The sequence shown here is derived from an EMBL/GenBank/DDBJ whole genome shotgun (WGS) entry which is preliminary data.</text>
</comment>
<dbReference type="AlphaFoldDB" id="A0A1Q2YJB9"/>
<dbReference type="EMBL" id="BDGI01000128">
    <property type="protein sequence ID" value="GAV29639.1"/>
    <property type="molecule type" value="Genomic_DNA"/>
</dbReference>
<feature type="compositionally biased region" description="Acidic residues" evidence="1">
    <location>
        <begin position="55"/>
        <end position="71"/>
    </location>
</feature>
<feature type="compositionally biased region" description="Basic and acidic residues" evidence="1">
    <location>
        <begin position="493"/>
        <end position="515"/>
    </location>
</feature>
<feature type="region of interest" description="Disordered" evidence="1">
    <location>
        <begin position="632"/>
        <end position="679"/>
    </location>
</feature>
<feature type="region of interest" description="Disordered" evidence="1">
    <location>
        <begin position="54"/>
        <end position="87"/>
    </location>
</feature>
<feature type="compositionally biased region" description="Polar residues" evidence="1">
    <location>
        <begin position="72"/>
        <end position="84"/>
    </location>
</feature>
<keyword evidence="3" id="KW-1185">Reference proteome</keyword>
<sequence length="731" mass="82748">MQKSISDDSHSFSIENIHGIDNLNDLHLSQLNNQLRYELRNLNTDVDVGMHISGDEEDYEDDVEEVDDVEEANNSNISDTNTSPHDLLDMKHSSKVSNNSPNHSIEHTLQGAFNGSDSEPFKNYIKSIVDRGRREVNNNHSDIPAHDSSGDANAGIHTKVQNRQDEKLDHYEIRSTSTMEQRNKSIAGQKPPFVTRIKDQLKQIPEKGRTVKKIKLGNPKVIHSANNVMIELDPNKSQVDKSSKKSNGDDLIVHIKKCSRCRMKRLQESPDDLEKYQTCMQCRERRKVRDRKPRVLVKLPNLSDDWKTFISKIELNNVIDLHQHNYRAYTDEKGFPRYQPEELTIPIIQSIGEKIVEKYIHPLQDVTGFKFAVRDHHNPSLFDHNRAKKITWMFICSQDKFRRRKSRSENKRQVSNRLKTEECCSKITLSYDLVYGIVQISYNHKHHRPLKVVSGGDYKVNGRLDSSEQNNGNSSIVSSYNAEPVNHPVISNRGEHRRNGDISIKDESKEMKRCSDEEEEEREEGGKKLDADREVVEAAAAAVAAVAAAASRHGVEEEGGVQYDQSKVFDNEQFGNINMQVGDINMMGVGDDVDVDVDVGVGVDVDDVDVDIDVDDVAEIAKLLKQVQQAQSRRLSELKEYEHEEDEDDDRKPSQEGSHGGEDHPQNGSDGLGEVKEGASHYLINQSLLEQVREQVRAHGGIADVDEVDEDDGGDEHDDDDVEDENGSRST</sequence>
<name>A0A1Q2YJB9_9ASCO</name>